<dbReference type="EMBL" id="NEDP02001776">
    <property type="protein sequence ID" value="OWF52533.1"/>
    <property type="molecule type" value="Genomic_DNA"/>
</dbReference>
<feature type="transmembrane region" description="Helical" evidence="12">
    <location>
        <begin position="113"/>
        <end position="133"/>
    </location>
</feature>
<dbReference type="InterPro" id="IPR009003">
    <property type="entry name" value="Peptidase_S1_PA"/>
</dbReference>
<evidence type="ECO:0000256" key="1">
    <source>
        <dbReference type="ARBA" id="ARBA00004613"/>
    </source>
</evidence>
<comment type="subcellular location">
    <subcellularLocation>
        <location evidence="1">Secreted</location>
    </subcellularLocation>
</comment>
<keyword evidence="3 10" id="KW-0768">Sushi</keyword>
<feature type="domain" description="Sushi" evidence="15">
    <location>
        <begin position="536"/>
        <end position="597"/>
    </location>
</feature>
<dbReference type="InterPro" id="IPR000742">
    <property type="entry name" value="EGF"/>
</dbReference>
<dbReference type="SUPFAM" id="SSF50494">
    <property type="entry name" value="Trypsin-like serine proteases"/>
    <property type="match status" value="1"/>
</dbReference>
<dbReference type="SMART" id="SM00020">
    <property type="entry name" value="Tryp_SPc"/>
    <property type="match status" value="1"/>
</dbReference>
<dbReference type="FunFam" id="2.40.10.10:FF:000068">
    <property type="entry name" value="transmembrane protease serine 2"/>
    <property type="match status" value="1"/>
</dbReference>
<dbReference type="GO" id="GO:0004252">
    <property type="term" value="F:serine-type endopeptidase activity"/>
    <property type="evidence" value="ECO:0007669"/>
    <property type="project" value="InterPro"/>
</dbReference>
<evidence type="ECO:0000256" key="5">
    <source>
        <dbReference type="ARBA" id="ARBA00022737"/>
    </source>
</evidence>
<evidence type="ECO:0000259" key="14">
    <source>
        <dbReference type="PROSITE" id="PS50240"/>
    </source>
</evidence>
<feature type="domain" description="Sushi" evidence="15">
    <location>
        <begin position="469"/>
        <end position="529"/>
    </location>
</feature>
<dbReference type="FunFam" id="2.40.10.10:FF:000002">
    <property type="entry name" value="Transmembrane protease serine"/>
    <property type="match status" value="1"/>
</dbReference>
<evidence type="ECO:0000259" key="15">
    <source>
        <dbReference type="PROSITE" id="PS50923"/>
    </source>
</evidence>
<comment type="caution">
    <text evidence="9">Lacks conserved residue(s) required for the propagation of feature annotation.</text>
</comment>
<accession>A0A210QUT5</accession>
<feature type="domain" description="EGF-like" evidence="13">
    <location>
        <begin position="252"/>
        <end position="282"/>
    </location>
</feature>
<dbReference type="SMART" id="SM00032">
    <property type="entry name" value="CCP"/>
    <property type="match status" value="6"/>
</dbReference>
<dbReference type="Gene3D" id="2.40.10.10">
    <property type="entry name" value="Trypsin-like serine proteases"/>
    <property type="match status" value="1"/>
</dbReference>
<dbReference type="PROSITE" id="PS00022">
    <property type="entry name" value="EGF_1"/>
    <property type="match status" value="2"/>
</dbReference>
<evidence type="ECO:0000313" key="17">
    <source>
        <dbReference type="Proteomes" id="UP000242188"/>
    </source>
</evidence>
<keyword evidence="9" id="KW-0245">EGF-like domain</keyword>
<evidence type="ECO:0000256" key="3">
    <source>
        <dbReference type="ARBA" id="ARBA00022659"/>
    </source>
</evidence>
<evidence type="ECO:0000256" key="8">
    <source>
        <dbReference type="ARBA" id="ARBA00024195"/>
    </source>
</evidence>
<dbReference type="PROSITE" id="PS00134">
    <property type="entry name" value="TRYPSIN_HIS"/>
    <property type="match status" value="1"/>
</dbReference>
<dbReference type="PROSITE" id="PS50923">
    <property type="entry name" value="SUSHI"/>
    <property type="match status" value="5"/>
</dbReference>
<evidence type="ECO:0000256" key="11">
    <source>
        <dbReference type="RuleBase" id="RU363034"/>
    </source>
</evidence>
<dbReference type="SUPFAM" id="SSF57535">
    <property type="entry name" value="Complement control module/SCR domain"/>
    <property type="match status" value="5"/>
</dbReference>
<dbReference type="STRING" id="6573.A0A210QUT5"/>
<dbReference type="PROSITE" id="PS50026">
    <property type="entry name" value="EGF_3"/>
    <property type="match status" value="2"/>
</dbReference>
<feature type="domain" description="Peptidase S1" evidence="14">
    <location>
        <begin position="706"/>
        <end position="982"/>
    </location>
</feature>
<keyword evidence="11" id="KW-0378">Hydrolase</keyword>
<keyword evidence="11" id="KW-0645">Protease</keyword>
<feature type="disulfide bond" evidence="10">
    <location>
        <begin position="568"/>
        <end position="595"/>
    </location>
</feature>
<keyword evidence="12" id="KW-1133">Transmembrane helix</keyword>
<evidence type="ECO:0000256" key="6">
    <source>
        <dbReference type="ARBA" id="ARBA00023157"/>
    </source>
</evidence>
<dbReference type="PROSITE" id="PS00135">
    <property type="entry name" value="TRYPSIN_SER"/>
    <property type="match status" value="1"/>
</dbReference>
<dbReference type="InterPro" id="IPR043504">
    <property type="entry name" value="Peptidase_S1_PA_chymotrypsin"/>
</dbReference>
<feature type="disulfide bond" evidence="10">
    <location>
        <begin position="315"/>
        <end position="342"/>
    </location>
</feature>
<feature type="domain" description="EGF-like" evidence="13">
    <location>
        <begin position="222"/>
        <end position="251"/>
    </location>
</feature>
<organism evidence="16 17">
    <name type="scientific">Mizuhopecten yessoensis</name>
    <name type="common">Japanese scallop</name>
    <name type="synonym">Patinopecten yessoensis</name>
    <dbReference type="NCBI Taxonomy" id="6573"/>
    <lineage>
        <taxon>Eukaryota</taxon>
        <taxon>Metazoa</taxon>
        <taxon>Spiralia</taxon>
        <taxon>Lophotrochozoa</taxon>
        <taxon>Mollusca</taxon>
        <taxon>Bivalvia</taxon>
        <taxon>Autobranchia</taxon>
        <taxon>Pteriomorphia</taxon>
        <taxon>Pectinida</taxon>
        <taxon>Pectinoidea</taxon>
        <taxon>Pectinidae</taxon>
        <taxon>Mizuhopecten</taxon>
    </lineage>
</organism>
<comment type="caution">
    <text evidence="16">The sequence shown here is derived from an EMBL/GenBank/DDBJ whole genome shotgun (WGS) entry which is preliminary data.</text>
</comment>
<sequence>MCWGNDWQTVNEALENITKNVSGCDPRNVEDGTSLTKYYYTRILLAKYLYSGIHFPGTEDIRVEFHLKTMLKEGASSAAPALPSALVRISCKQSLPTCKPDHTMDIDDTRSNMVIHCLIVLVCLLFCVCRSAAGTRGVDLGMCSDDHLKCPCGPQSSARMFKVDISIIRCSYFHRYKMFCKPCTPYRVPEVCRRFRLCDTCTGGQEGGCLTCPHNRYGRFCENECSCQNGGTCDPDGSCVCLPHYNGTRCEQSTACGCLHGGSCLPDQTCVCLPEYEGPQCERRKRASCGPPSVFGHVRVNADSLMEGGVATFSCPSSYVLVGHATITCQPSGRWSAPSPVCEFQCVVPEPRAHQVVEVIPTLIHTNGAATVELVRELQLSCRDGYVIDGASNLRCLPTGIWNTEVPECVRTCNEPRHIQYGRYRGDNFLEGASVVYKCDEGYRMIGASTVLCLDGQWRVESPRCERRLECLPPRTIAHGVVLSNDTTHPVGSSLRYVCEEGFRLEGADATRTCTDTGNWSSPEPWCERDILFNGRTCSTPEVPVHGSIKNLNYVQAFAEDVRLLYGCDEGYILVGNRDRTCTGNGTWSGDLPRCVKVITCDEPGIPSNAHRQVVVPELRNSRGSRLPDILRSGFDSPDNDQNTDFTLPEGKFRVYTRLNFQCESHFYRQVGSRRRRCRRDGRWSGRQPACLPICGKSATARLPLVYNGTVSGIGQWPWQAAISRHLQNDFWYITCGASLVSERLVVTAAHCVTHYQTDIPISVDDIAIYLGKHYRSDVLNSTFVQKRKVTSIEVHPHYDPGTYDLDIAVLWLDTPVTLTPYVRPVCLPSQFVSERHLRPGTEGVVTGWGVTENSRNSEELRMAKVQTTTNADCMDKYAQVGYPQTITESMFCAGQEDGSSDACEGDSGGPLVFPGTGDDRNWYLEGVVSWGSPLGCGIELQYGVYTKRGNGVCSSCARGYFAIHLIWELLPLHHYIDNGMRED</sequence>
<protein>
    <submittedName>
        <fullName evidence="16">Limulus clotting factor C</fullName>
    </submittedName>
</protein>
<evidence type="ECO:0000256" key="9">
    <source>
        <dbReference type="PROSITE-ProRule" id="PRU00076"/>
    </source>
</evidence>
<comment type="similarity">
    <text evidence="8">Belongs to the peptidase S1 family. CLIP subfamily.</text>
</comment>
<feature type="disulfide bond" evidence="10">
    <location>
        <begin position="471"/>
        <end position="514"/>
    </location>
</feature>
<evidence type="ECO:0000256" key="12">
    <source>
        <dbReference type="SAM" id="Phobius"/>
    </source>
</evidence>
<name>A0A210QUT5_MIZYE</name>
<evidence type="ECO:0000259" key="13">
    <source>
        <dbReference type="PROSITE" id="PS50026"/>
    </source>
</evidence>
<dbReference type="CDD" id="cd00190">
    <property type="entry name" value="Tryp_SPc"/>
    <property type="match status" value="1"/>
</dbReference>
<dbReference type="Proteomes" id="UP000242188">
    <property type="component" value="Unassembled WGS sequence"/>
</dbReference>
<dbReference type="PANTHER" id="PTHR46393:SF7">
    <property type="entry name" value="COMPLEMENT C2"/>
    <property type="match status" value="1"/>
</dbReference>
<dbReference type="GO" id="GO:0006508">
    <property type="term" value="P:proteolysis"/>
    <property type="evidence" value="ECO:0007669"/>
    <property type="project" value="UniProtKB-KW"/>
</dbReference>
<dbReference type="InterPro" id="IPR000436">
    <property type="entry name" value="Sushi_SCR_CCP_dom"/>
</dbReference>
<keyword evidence="6 9" id="KW-1015">Disulfide bond</keyword>
<dbReference type="PRINTS" id="PR00722">
    <property type="entry name" value="CHYMOTRYPSIN"/>
</dbReference>
<proteinExistence type="inferred from homology"/>
<dbReference type="AlphaFoldDB" id="A0A210QUT5"/>
<keyword evidence="4" id="KW-0732">Signal</keyword>
<feature type="disulfide bond" evidence="9">
    <location>
        <begin position="272"/>
        <end position="281"/>
    </location>
</feature>
<dbReference type="InterPro" id="IPR033116">
    <property type="entry name" value="TRYPSIN_SER"/>
</dbReference>
<dbReference type="CDD" id="cd00033">
    <property type="entry name" value="CCP"/>
    <property type="match status" value="5"/>
</dbReference>
<feature type="domain" description="Sushi" evidence="15">
    <location>
        <begin position="411"/>
        <end position="467"/>
    </location>
</feature>
<dbReference type="Gene3D" id="2.10.70.10">
    <property type="entry name" value="Complement Module, domain 1"/>
    <property type="match status" value="6"/>
</dbReference>
<keyword evidence="5" id="KW-0677">Repeat</keyword>
<dbReference type="GO" id="GO:0005576">
    <property type="term" value="C:extracellular region"/>
    <property type="evidence" value="ECO:0007669"/>
    <property type="project" value="UniProtKB-SubCell"/>
</dbReference>
<keyword evidence="17" id="KW-1185">Reference proteome</keyword>
<evidence type="ECO:0000256" key="10">
    <source>
        <dbReference type="PROSITE-ProRule" id="PRU00302"/>
    </source>
</evidence>
<keyword evidence="2" id="KW-0964">Secreted</keyword>
<dbReference type="Gene3D" id="2.10.25.10">
    <property type="entry name" value="Laminin"/>
    <property type="match status" value="2"/>
</dbReference>
<dbReference type="InterPro" id="IPR035976">
    <property type="entry name" value="Sushi/SCR/CCP_sf"/>
</dbReference>
<dbReference type="Pfam" id="PF00089">
    <property type="entry name" value="Trypsin"/>
    <property type="match status" value="1"/>
</dbReference>
<dbReference type="InterPro" id="IPR001254">
    <property type="entry name" value="Trypsin_dom"/>
</dbReference>
<dbReference type="InterPro" id="IPR001314">
    <property type="entry name" value="Peptidase_S1A"/>
</dbReference>
<dbReference type="PROSITE" id="PS50240">
    <property type="entry name" value="TRYPSIN_DOM"/>
    <property type="match status" value="1"/>
</dbReference>
<evidence type="ECO:0000256" key="4">
    <source>
        <dbReference type="ARBA" id="ARBA00022729"/>
    </source>
</evidence>
<evidence type="ECO:0000256" key="2">
    <source>
        <dbReference type="ARBA" id="ARBA00022525"/>
    </source>
</evidence>
<keyword evidence="12" id="KW-0812">Transmembrane</keyword>
<keyword evidence="12" id="KW-0472">Membrane</keyword>
<dbReference type="PANTHER" id="PTHR46393">
    <property type="entry name" value="SUSHI DOMAIN-CONTAINING PROTEIN"/>
    <property type="match status" value="1"/>
</dbReference>
<evidence type="ECO:0000313" key="16">
    <source>
        <dbReference type="EMBL" id="OWF52533.1"/>
    </source>
</evidence>
<reference evidence="16 17" key="1">
    <citation type="journal article" date="2017" name="Nat. Ecol. Evol.">
        <title>Scallop genome provides insights into evolution of bilaterian karyotype and development.</title>
        <authorList>
            <person name="Wang S."/>
            <person name="Zhang J."/>
            <person name="Jiao W."/>
            <person name="Li J."/>
            <person name="Xun X."/>
            <person name="Sun Y."/>
            <person name="Guo X."/>
            <person name="Huan P."/>
            <person name="Dong B."/>
            <person name="Zhang L."/>
            <person name="Hu X."/>
            <person name="Sun X."/>
            <person name="Wang J."/>
            <person name="Zhao C."/>
            <person name="Wang Y."/>
            <person name="Wang D."/>
            <person name="Huang X."/>
            <person name="Wang R."/>
            <person name="Lv J."/>
            <person name="Li Y."/>
            <person name="Zhang Z."/>
            <person name="Liu B."/>
            <person name="Lu W."/>
            <person name="Hui Y."/>
            <person name="Liang J."/>
            <person name="Zhou Z."/>
            <person name="Hou R."/>
            <person name="Li X."/>
            <person name="Liu Y."/>
            <person name="Li H."/>
            <person name="Ning X."/>
            <person name="Lin Y."/>
            <person name="Zhao L."/>
            <person name="Xing Q."/>
            <person name="Dou J."/>
            <person name="Li Y."/>
            <person name="Mao J."/>
            <person name="Guo H."/>
            <person name="Dou H."/>
            <person name="Li T."/>
            <person name="Mu C."/>
            <person name="Jiang W."/>
            <person name="Fu Q."/>
            <person name="Fu X."/>
            <person name="Miao Y."/>
            <person name="Liu J."/>
            <person name="Yu Q."/>
            <person name="Li R."/>
            <person name="Liao H."/>
            <person name="Li X."/>
            <person name="Kong Y."/>
            <person name="Jiang Z."/>
            <person name="Chourrout D."/>
            <person name="Li R."/>
            <person name="Bao Z."/>
        </authorList>
    </citation>
    <scope>NUCLEOTIDE SEQUENCE [LARGE SCALE GENOMIC DNA]</scope>
    <source>
        <strain evidence="16 17">PY_sf001</strain>
    </source>
</reference>
<dbReference type="Pfam" id="PF00084">
    <property type="entry name" value="Sushi"/>
    <property type="match status" value="6"/>
</dbReference>
<feature type="domain" description="Sushi" evidence="15">
    <location>
        <begin position="633"/>
        <end position="693"/>
    </location>
</feature>
<keyword evidence="11" id="KW-0720">Serine protease</keyword>
<evidence type="ECO:0000256" key="7">
    <source>
        <dbReference type="ARBA" id="ARBA00023180"/>
    </source>
</evidence>
<feature type="disulfide bond" evidence="9">
    <location>
        <begin position="241"/>
        <end position="250"/>
    </location>
</feature>
<dbReference type="InterPro" id="IPR018114">
    <property type="entry name" value="TRYPSIN_HIS"/>
</dbReference>
<keyword evidence="7" id="KW-0325">Glycoprotein</keyword>
<feature type="domain" description="Sushi" evidence="15">
    <location>
        <begin position="287"/>
        <end position="344"/>
    </location>
</feature>
<dbReference type="OrthoDB" id="6079910at2759"/>
<gene>
    <name evidence="16" type="ORF">KP79_PYT11407</name>
</gene>